<keyword evidence="1" id="KW-0472">Membrane</keyword>
<evidence type="ECO:0008006" key="4">
    <source>
        <dbReference type="Google" id="ProtNLM"/>
    </source>
</evidence>
<keyword evidence="1" id="KW-0812">Transmembrane</keyword>
<evidence type="ECO:0000256" key="1">
    <source>
        <dbReference type="SAM" id="Phobius"/>
    </source>
</evidence>
<dbReference type="Gene3D" id="1.25.40.10">
    <property type="entry name" value="Tetratricopeptide repeat domain"/>
    <property type="match status" value="1"/>
</dbReference>
<keyword evidence="3" id="KW-1185">Reference proteome</keyword>
<dbReference type="InterPro" id="IPR011990">
    <property type="entry name" value="TPR-like_helical_dom_sf"/>
</dbReference>
<sequence length="239" mass="28050">MNKSSLIDKYFQNSLSSEERLILEKLLKNDSDFYKEFYFQKNVATAIAILERENIKKYLQGIERENFKKNSVSFSLKWLLAASIAILTCIGASFFISSDDYHTDLYTQNFTIFENVIYPLNRDDLRNSLGKEAFIYYENKEFFKAIEGFKKVYNKTNNEEMFLYIGISYLAVKEFEKANLILQEYLTTQGKYISHAHWYLALGNLALNKKNHTKKHLSIVIRLSQGFKNKDAKDLLEKL</sequence>
<dbReference type="KEGG" id="tje:TJEJU_1338"/>
<dbReference type="Proteomes" id="UP000215214">
    <property type="component" value="Chromosome TJEJU"/>
</dbReference>
<dbReference type="SUPFAM" id="SSF48452">
    <property type="entry name" value="TPR-like"/>
    <property type="match status" value="1"/>
</dbReference>
<feature type="transmembrane region" description="Helical" evidence="1">
    <location>
        <begin position="78"/>
        <end position="96"/>
    </location>
</feature>
<proteinExistence type="predicted"/>
<dbReference type="OrthoDB" id="979271at2"/>
<dbReference type="EMBL" id="LT899436">
    <property type="protein sequence ID" value="SNR15072.1"/>
    <property type="molecule type" value="Genomic_DNA"/>
</dbReference>
<dbReference type="RefSeq" id="WP_095070545.1">
    <property type="nucleotide sequence ID" value="NZ_LT899436.1"/>
</dbReference>
<name>A0A238U7K1_9FLAO</name>
<accession>A0A238U7K1</accession>
<dbReference type="AlphaFoldDB" id="A0A238U7K1"/>
<organism evidence="2 3">
    <name type="scientific">Tenacibaculum jejuense</name>
    <dbReference type="NCBI Taxonomy" id="584609"/>
    <lineage>
        <taxon>Bacteria</taxon>
        <taxon>Pseudomonadati</taxon>
        <taxon>Bacteroidota</taxon>
        <taxon>Flavobacteriia</taxon>
        <taxon>Flavobacteriales</taxon>
        <taxon>Flavobacteriaceae</taxon>
        <taxon>Tenacibaculum</taxon>
    </lineage>
</organism>
<evidence type="ECO:0000313" key="3">
    <source>
        <dbReference type="Proteomes" id="UP000215214"/>
    </source>
</evidence>
<keyword evidence="1" id="KW-1133">Transmembrane helix</keyword>
<gene>
    <name evidence="2" type="ORF">TJEJU_1338</name>
</gene>
<evidence type="ECO:0000313" key="2">
    <source>
        <dbReference type="EMBL" id="SNR15072.1"/>
    </source>
</evidence>
<reference evidence="2 3" key="1">
    <citation type="submission" date="2017-07" db="EMBL/GenBank/DDBJ databases">
        <authorList>
            <person name="Sun Z.S."/>
            <person name="Albrecht U."/>
            <person name="Echele G."/>
            <person name="Lee C.C."/>
        </authorList>
    </citation>
    <scope>NUCLEOTIDE SEQUENCE [LARGE SCALE GENOMIC DNA]</scope>
    <source>
        <strain evidence="3">type strain: KCTC 22618</strain>
    </source>
</reference>
<protein>
    <recommendedName>
        <fullName evidence="4">Tetratricopeptide repeat protein</fullName>
    </recommendedName>
</protein>